<dbReference type="Pfam" id="PF00502">
    <property type="entry name" value="Phycobilisome"/>
    <property type="match status" value="1"/>
</dbReference>
<proteinExistence type="inferred from homology"/>
<organism evidence="4 5">
    <name type="scientific">Phormidium pseudopriestleyi FRX01</name>
    <dbReference type="NCBI Taxonomy" id="1759528"/>
    <lineage>
        <taxon>Bacteria</taxon>
        <taxon>Bacillati</taxon>
        <taxon>Cyanobacteriota</taxon>
        <taxon>Cyanophyceae</taxon>
        <taxon>Oscillatoriophycideae</taxon>
        <taxon>Oscillatoriales</taxon>
        <taxon>Oscillatoriaceae</taxon>
        <taxon>Phormidium</taxon>
    </lineage>
</organism>
<evidence type="ECO:0000256" key="2">
    <source>
        <dbReference type="ARBA" id="ARBA00022991"/>
    </source>
</evidence>
<keyword evidence="3" id="KW-0089">Bile pigment</keyword>
<dbReference type="EMBL" id="JAFLQW010000547">
    <property type="protein sequence ID" value="MBO0351459.1"/>
    <property type="molecule type" value="Genomic_DNA"/>
</dbReference>
<comment type="caution">
    <text evidence="4">The sequence shown here is derived from an EMBL/GenBank/DDBJ whole genome shotgun (WGS) entry which is preliminary data.</text>
</comment>
<evidence type="ECO:0000256" key="1">
    <source>
        <dbReference type="ARBA" id="ARBA00008182"/>
    </source>
</evidence>
<dbReference type="InterPro" id="IPR038719">
    <property type="entry name" value="Phycobilisome_asu/bsu_sf"/>
</dbReference>
<evidence type="ECO:0000313" key="4">
    <source>
        <dbReference type="EMBL" id="MBO0351459.1"/>
    </source>
</evidence>
<dbReference type="Proteomes" id="UP000664844">
    <property type="component" value="Unassembled WGS sequence"/>
</dbReference>
<reference evidence="4 5" key="1">
    <citation type="submission" date="2021-03" db="EMBL/GenBank/DDBJ databases">
        <title>Metabolic Capacity of the Antarctic Cyanobacterium Phormidium pseudopriestleyi that Sustains Oxygenic Photosynthesis in the Presence of Hydrogen Sulfide.</title>
        <authorList>
            <person name="Lumian J.E."/>
            <person name="Jungblut A.D."/>
            <person name="Dillon M.L."/>
            <person name="Hawes I."/>
            <person name="Doran P.T."/>
            <person name="Mackey T.J."/>
            <person name="Dick G.J."/>
            <person name="Grettenberger C.L."/>
            <person name="Sumner D.Y."/>
        </authorList>
    </citation>
    <scope>NUCLEOTIDE SEQUENCE [LARGE SCALE GENOMIC DNA]</scope>
    <source>
        <strain evidence="4 5">FRX01</strain>
    </source>
</reference>
<sequence length="157" mass="18588">MHPEIARLLEQAEQRYLQTNELELFRRYAVSLARRMETYEILRDKEEQIFQPVADRLVAAFPDERQDLLERSLKHWLLISRYCGTAMLLSDPDFLALRLKDWMTGLVQTHQTQTIEHKLYELLLQGVKAELSDKHFPLIQPLFEKAKAVLLEETQPQ</sequence>
<dbReference type="InterPro" id="IPR012128">
    <property type="entry name" value="Phycobilisome_asu/bsu"/>
</dbReference>
<accession>A0ABS3FWU7</accession>
<gene>
    <name evidence="4" type="ORF">J0895_20735</name>
</gene>
<keyword evidence="5" id="KW-1185">Reference proteome</keyword>
<name>A0ABS3FWU7_9CYAN</name>
<keyword evidence="2" id="KW-0157">Chromophore</keyword>
<comment type="similarity">
    <text evidence="1">Belongs to the phycobiliprotein family.</text>
</comment>
<evidence type="ECO:0000256" key="3">
    <source>
        <dbReference type="ARBA" id="ARBA00023307"/>
    </source>
</evidence>
<dbReference type="SUPFAM" id="SSF46458">
    <property type="entry name" value="Globin-like"/>
    <property type="match status" value="1"/>
</dbReference>
<protein>
    <submittedName>
        <fullName evidence="4">Phycobilisome protein</fullName>
    </submittedName>
</protein>
<dbReference type="RefSeq" id="WP_207089898.1">
    <property type="nucleotide sequence ID" value="NZ_JAFLQW010000547.1"/>
</dbReference>
<evidence type="ECO:0000313" key="5">
    <source>
        <dbReference type="Proteomes" id="UP000664844"/>
    </source>
</evidence>
<dbReference type="Gene3D" id="1.10.490.20">
    <property type="entry name" value="Phycocyanins"/>
    <property type="match status" value="1"/>
</dbReference>
<dbReference type="InterPro" id="IPR009050">
    <property type="entry name" value="Globin-like_sf"/>
</dbReference>